<dbReference type="Gene3D" id="3.90.950.20">
    <property type="entry name" value="CinA-like"/>
    <property type="match status" value="1"/>
</dbReference>
<accession>A0A318GZK5</accession>
<dbReference type="Proteomes" id="UP000247811">
    <property type="component" value="Unassembled WGS sequence"/>
</dbReference>
<dbReference type="InterPro" id="IPR036653">
    <property type="entry name" value="CinA-like_C"/>
</dbReference>
<dbReference type="SUPFAM" id="SSF142433">
    <property type="entry name" value="CinA-like"/>
    <property type="match status" value="1"/>
</dbReference>
<evidence type="ECO:0000259" key="1">
    <source>
        <dbReference type="Pfam" id="PF02464"/>
    </source>
</evidence>
<gene>
    <name evidence="2" type="ORF">C7444_10882</name>
</gene>
<feature type="domain" description="CinA C-terminal" evidence="1">
    <location>
        <begin position="19"/>
        <end position="168"/>
    </location>
</feature>
<dbReference type="OrthoDB" id="9801454at2"/>
<dbReference type="AlphaFoldDB" id="A0A318GZK5"/>
<dbReference type="InterPro" id="IPR008136">
    <property type="entry name" value="CinA_C"/>
</dbReference>
<protein>
    <submittedName>
        <fullName evidence="2">Nicotinamide-nucleotide amidase</fullName>
    </submittedName>
</protein>
<name>A0A318GZK5_9BURK</name>
<comment type="caution">
    <text evidence="2">The sequence shown here is derived from an EMBL/GenBank/DDBJ whole genome shotgun (WGS) entry which is preliminary data.</text>
</comment>
<dbReference type="Pfam" id="PF02464">
    <property type="entry name" value="CinA"/>
    <property type="match status" value="1"/>
</dbReference>
<dbReference type="EMBL" id="QJJS01000008">
    <property type="protein sequence ID" value="PXW95823.1"/>
    <property type="molecule type" value="Genomic_DNA"/>
</dbReference>
<dbReference type="RefSeq" id="WP_110400773.1">
    <property type="nucleotide sequence ID" value="NZ_QJJS01000008.1"/>
</dbReference>
<keyword evidence="3" id="KW-1185">Reference proteome</keyword>
<reference evidence="2 3" key="1">
    <citation type="submission" date="2018-05" db="EMBL/GenBank/DDBJ databases">
        <title>Genomic Encyclopedia of Type Strains, Phase IV (KMG-IV): sequencing the most valuable type-strain genomes for metagenomic binning, comparative biology and taxonomic classification.</title>
        <authorList>
            <person name="Goeker M."/>
        </authorList>
    </citation>
    <scope>NUCLEOTIDE SEQUENCE [LARGE SCALE GENOMIC DNA]</scope>
    <source>
        <strain evidence="2 3">DSM 566</strain>
    </source>
</reference>
<evidence type="ECO:0000313" key="2">
    <source>
        <dbReference type="EMBL" id="PXW95823.1"/>
    </source>
</evidence>
<dbReference type="NCBIfam" id="TIGR00199">
    <property type="entry name" value="PncC_domain"/>
    <property type="match status" value="1"/>
</dbReference>
<sequence>MKSTEARTHDTTAPVAAWVEALAGRLRQRGWQLATAESCTGGLIAAACTDLAGSSDWFERGLVTYSNTAKQQLLGVPAGTLHTDGAVSEATARAMAQGLLQHAPVQATLAVTGIAGPGGGSDDKPVGTVWFAWALPGRCWTERRVWPGDRAAVRAQTTRHALRTLVQALDEDESSTP</sequence>
<organism evidence="2 3">
    <name type="scientific">Sphaerotilus hippei</name>
    <dbReference type="NCBI Taxonomy" id="744406"/>
    <lineage>
        <taxon>Bacteria</taxon>
        <taxon>Pseudomonadati</taxon>
        <taxon>Pseudomonadota</taxon>
        <taxon>Betaproteobacteria</taxon>
        <taxon>Burkholderiales</taxon>
        <taxon>Sphaerotilaceae</taxon>
        <taxon>Sphaerotilus</taxon>
    </lineage>
</organism>
<evidence type="ECO:0000313" key="3">
    <source>
        <dbReference type="Proteomes" id="UP000247811"/>
    </source>
</evidence>
<proteinExistence type="predicted"/>